<evidence type="ECO:0000256" key="2">
    <source>
        <dbReference type="ARBA" id="ARBA00006275"/>
    </source>
</evidence>
<reference evidence="9 10" key="1">
    <citation type="submission" date="2018-07" db="EMBL/GenBank/DDBJ databases">
        <title>Freshwater and sediment microbial communities from various areas in North America, analyzing microbe dynamics in response to fracking.</title>
        <authorList>
            <person name="Lamendella R."/>
        </authorList>
    </citation>
    <scope>NUCLEOTIDE SEQUENCE [LARGE SCALE GENOMIC DNA]</scope>
    <source>
        <strain evidence="9 10">160A</strain>
    </source>
</reference>
<keyword evidence="3 6" id="KW-0732">Signal</keyword>
<feature type="domain" description="RagB/SusD" evidence="7">
    <location>
        <begin position="269"/>
        <end position="537"/>
    </location>
</feature>
<comment type="caution">
    <text evidence="9">The sequence shown here is derived from an EMBL/GenBank/DDBJ whole genome shotgun (WGS) entry which is preliminary data.</text>
</comment>
<name>A0A2T0XIS2_9BACT</name>
<dbReference type="EMBL" id="QPIZ01000002">
    <property type="protein sequence ID" value="RCW38890.1"/>
    <property type="molecule type" value="Genomic_DNA"/>
</dbReference>
<dbReference type="Pfam" id="PF14322">
    <property type="entry name" value="SusD-like_3"/>
    <property type="match status" value="1"/>
</dbReference>
<dbReference type="GO" id="GO:0009279">
    <property type="term" value="C:cell outer membrane"/>
    <property type="evidence" value="ECO:0007669"/>
    <property type="project" value="UniProtKB-SubCell"/>
</dbReference>
<dbReference type="SUPFAM" id="SSF48452">
    <property type="entry name" value="TPR-like"/>
    <property type="match status" value="1"/>
</dbReference>
<feature type="domain" description="SusD-like N-terminal" evidence="8">
    <location>
        <begin position="104"/>
        <end position="226"/>
    </location>
</feature>
<evidence type="ECO:0000256" key="5">
    <source>
        <dbReference type="ARBA" id="ARBA00023237"/>
    </source>
</evidence>
<proteinExistence type="inferred from homology"/>
<sequence>MKKKILNILLAVLMFVGISACEDFIEIEERGVQNLDNYFATESEAEAFVNGLYKSFANWDDWWQQILRITNIMSTDDGWMGNLQQDPGDHYAFAHYFVEASNAPGSLKNFYTHKYLNIGAANIAINQIPDAPINEELKERLIGEAKFFRAFSYWELVQNFGDVVLLTEPQGTSGLNQERAPKSEVYAQIVKDLKEAAAVLPGEYGDDNKGRVTGWACKALLARTYLFMEDYTNAYAYADEVIGQGPFSLEPDFVDVWSVYNHHGVESIFEINASSNQNYNVGNRFSVVMCARGETWPEGEEDKIMDGWGWCVPSSHLEQAYLSEGDEIRRKSTIITVGEPVYGDEEENPNYQFNVDINKSGRVWRKYYVPIDMRRQLTVKDRHIPLPMILLRLGEMYLTRAEAAFRLGDEAQAKADIATIRARVDLEPRNDLSGNDLLYAIWKERRLEMASEGLRLYDLRRQIDPVSGKPRIAEAMGPNGYFVQYNLNESTDPYETIHPEEPQDKGTMFQENQHELWPIPQSEIDRSNGVMKQNPGY</sequence>
<comment type="subcellular location">
    <subcellularLocation>
        <location evidence="1">Cell outer membrane</location>
    </subcellularLocation>
</comment>
<dbReference type="InterPro" id="IPR012944">
    <property type="entry name" value="SusD_RagB_dom"/>
</dbReference>
<dbReference type="Gene3D" id="1.25.40.390">
    <property type="match status" value="1"/>
</dbReference>
<dbReference type="Proteomes" id="UP000252733">
    <property type="component" value="Unassembled WGS sequence"/>
</dbReference>
<evidence type="ECO:0000256" key="4">
    <source>
        <dbReference type="ARBA" id="ARBA00023136"/>
    </source>
</evidence>
<dbReference type="CDD" id="cd08977">
    <property type="entry name" value="SusD"/>
    <property type="match status" value="1"/>
</dbReference>
<dbReference type="InterPro" id="IPR011990">
    <property type="entry name" value="TPR-like_helical_dom_sf"/>
</dbReference>
<dbReference type="OrthoDB" id="618454at2"/>
<evidence type="ECO:0000259" key="8">
    <source>
        <dbReference type="Pfam" id="PF14322"/>
    </source>
</evidence>
<evidence type="ECO:0000256" key="6">
    <source>
        <dbReference type="SAM" id="SignalP"/>
    </source>
</evidence>
<feature type="chain" id="PRO_5030056655" evidence="6">
    <location>
        <begin position="21"/>
        <end position="537"/>
    </location>
</feature>
<dbReference type="RefSeq" id="WP_106153360.1">
    <property type="nucleotide sequence ID" value="NZ_PVTS01000009.1"/>
</dbReference>
<organism evidence="9 10">
    <name type="scientific">Marinilabilia salmonicolor</name>
    <dbReference type="NCBI Taxonomy" id="989"/>
    <lineage>
        <taxon>Bacteria</taxon>
        <taxon>Pseudomonadati</taxon>
        <taxon>Bacteroidota</taxon>
        <taxon>Bacteroidia</taxon>
        <taxon>Marinilabiliales</taxon>
        <taxon>Marinilabiliaceae</taxon>
        <taxon>Marinilabilia</taxon>
    </lineage>
</organism>
<evidence type="ECO:0000256" key="1">
    <source>
        <dbReference type="ARBA" id="ARBA00004442"/>
    </source>
</evidence>
<dbReference type="Pfam" id="PF07980">
    <property type="entry name" value="SusD_RagB"/>
    <property type="match status" value="1"/>
</dbReference>
<evidence type="ECO:0000259" key="7">
    <source>
        <dbReference type="Pfam" id="PF07980"/>
    </source>
</evidence>
<evidence type="ECO:0000313" key="9">
    <source>
        <dbReference type="EMBL" id="RCW38890.1"/>
    </source>
</evidence>
<comment type="similarity">
    <text evidence="2">Belongs to the SusD family.</text>
</comment>
<dbReference type="AlphaFoldDB" id="A0A2T0XIS2"/>
<keyword evidence="5" id="KW-0998">Cell outer membrane</keyword>
<evidence type="ECO:0000313" key="10">
    <source>
        <dbReference type="Proteomes" id="UP000252733"/>
    </source>
</evidence>
<keyword evidence="4" id="KW-0472">Membrane</keyword>
<dbReference type="InterPro" id="IPR033985">
    <property type="entry name" value="SusD-like_N"/>
</dbReference>
<accession>A0A2T0XIS2</accession>
<gene>
    <name evidence="9" type="ORF">DFO77_10244</name>
</gene>
<protein>
    <submittedName>
        <fullName evidence="9">Putative outer membrane starch-binding protein</fullName>
    </submittedName>
</protein>
<dbReference type="PROSITE" id="PS51257">
    <property type="entry name" value="PROKAR_LIPOPROTEIN"/>
    <property type="match status" value="1"/>
</dbReference>
<feature type="signal peptide" evidence="6">
    <location>
        <begin position="1"/>
        <end position="20"/>
    </location>
</feature>
<keyword evidence="10" id="KW-1185">Reference proteome</keyword>
<evidence type="ECO:0000256" key="3">
    <source>
        <dbReference type="ARBA" id="ARBA00022729"/>
    </source>
</evidence>